<gene>
    <name evidence="3" type="ORF">MNBD_GAMMA07-919</name>
</gene>
<dbReference type="InterPro" id="IPR011990">
    <property type="entry name" value="TPR-like_helical_dom_sf"/>
</dbReference>
<dbReference type="PROSITE" id="PS50293">
    <property type="entry name" value="TPR_REGION"/>
    <property type="match status" value="1"/>
</dbReference>
<accession>A0A3B0WTU6</accession>
<keyword evidence="1" id="KW-0812">Transmembrane</keyword>
<feature type="domain" description="VWFA" evidence="2">
    <location>
        <begin position="95"/>
        <end position="303"/>
    </location>
</feature>
<evidence type="ECO:0000256" key="1">
    <source>
        <dbReference type="SAM" id="Phobius"/>
    </source>
</evidence>
<keyword evidence="1" id="KW-1133">Transmembrane helix</keyword>
<feature type="transmembrane region" description="Helical" evidence="1">
    <location>
        <begin position="14"/>
        <end position="31"/>
    </location>
</feature>
<dbReference type="SMART" id="SM00028">
    <property type="entry name" value="TPR"/>
    <property type="match status" value="1"/>
</dbReference>
<dbReference type="Gene3D" id="1.25.40.10">
    <property type="entry name" value="Tetratricopeptide repeat domain"/>
    <property type="match status" value="1"/>
</dbReference>
<dbReference type="InterPro" id="IPR019734">
    <property type="entry name" value="TPR_rpt"/>
</dbReference>
<dbReference type="PANTHER" id="PTHR22550">
    <property type="entry name" value="SPORE GERMINATION PROTEIN"/>
    <property type="match status" value="1"/>
</dbReference>
<protein>
    <recommendedName>
        <fullName evidence="2">VWFA domain-containing protein</fullName>
    </recommendedName>
</protein>
<sequence length="614" mass="69698">MINFFNQIYWREPLWLLLVLYPWLLMGWKIVCQQKGLKRYADAHLLPWVVVAEFQYKYYGKNSLQVLIWLFFAVAAAGPRILISAPNDILPSAGAAIVVVDHSRSMNANDVFPSRLQLANNMVKQWSLQNNNLQLGLVIFSGASHVVLPATSDKKAFHEVTQLLNNIQLPTHGSAFVQALNQAQDLLIHKQGERAIIMLSDGDLSEPEFIEINNTVAELKLNNISLQLLGVGSLSSTALMDAPGHWLEHKGKAVLTQLKETELKRLASSHDNVNYMRLDPDVHVKLSIVWPLPKARISTENQIKAIWQEIFSWPLLAAMVLISLTQLSVPKRWFKSMMHSIIFFAVTLILMSQSQLVYAEAKTLQQAYQLWGNKNYAQAAKAYATIAGYDARMGEGASCFREDDIECAISAFSRAAWVAELNVQRGKAAFNLANSFFKQGDFKSAINSYKDALRYQPEQAAYSNNLKFSLEVQKNIERHERLLANRKNSRRTAGSGDIEANINFDNQRVSTLDARISDSPRRTKLNDNSDIALTLEQLALYMQRYQRYAQLSSKTKHIGLTIMPNKQPRDWSRFSNDTPEAENILAFWQRLFELEENIPAHRDQPKNLPGVDPW</sequence>
<dbReference type="SUPFAM" id="SSF53300">
    <property type="entry name" value="vWA-like"/>
    <property type="match status" value="1"/>
</dbReference>
<evidence type="ECO:0000259" key="2">
    <source>
        <dbReference type="PROSITE" id="PS50234"/>
    </source>
</evidence>
<dbReference type="PROSITE" id="PS50234">
    <property type="entry name" value="VWFA"/>
    <property type="match status" value="1"/>
</dbReference>
<name>A0A3B0WTU6_9ZZZZ</name>
<dbReference type="PROSITE" id="PS50005">
    <property type="entry name" value="TPR"/>
    <property type="match status" value="1"/>
</dbReference>
<dbReference type="InterPro" id="IPR050768">
    <property type="entry name" value="UPF0353/GerABKA_families"/>
</dbReference>
<dbReference type="SUPFAM" id="SSF48452">
    <property type="entry name" value="TPR-like"/>
    <property type="match status" value="1"/>
</dbReference>
<dbReference type="SMART" id="SM00327">
    <property type="entry name" value="VWA"/>
    <property type="match status" value="1"/>
</dbReference>
<dbReference type="InterPro" id="IPR002035">
    <property type="entry name" value="VWF_A"/>
</dbReference>
<dbReference type="PANTHER" id="PTHR22550:SF14">
    <property type="entry name" value="VWFA DOMAIN-CONTAINING PROTEIN"/>
    <property type="match status" value="1"/>
</dbReference>
<keyword evidence="1" id="KW-0472">Membrane</keyword>
<reference evidence="3" key="1">
    <citation type="submission" date="2018-06" db="EMBL/GenBank/DDBJ databases">
        <authorList>
            <person name="Zhirakovskaya E."/>
        </authorList>
    </citation>
    <scope>NUCLEOTIDE SEQUENCE</scope>
</reference>
<dbReference type="EMBL" id="UOFF01000130">
    <property type="protein sequence ID" value="VAW55853.1"/>
    <property type="molecule type" value="Genomic_DNA"/>
</dbReference>
<dbReference type="CDD" id="cd00198">
    <property type="entry name" value="vWFA"/>
    <property type="match status" value="1"/>
</dbReference>
<evidence type="ECO:0000313" key="3">
    <source>
        <dbReference type="EMBL" id="VAW55853.1"/>
    </source>
</evidence>
<dbReference type="AlphaFoldDB" id="A0A3B0WTU6"/>
<organism evidence="3">
    <name type="scientific">hydrothermal vent metagenome</name>
    <dbReference type="NCBI Taxonomy" id="652676"/>
    <lineage>
        <taxon>unclassified sequences</taxon>
        <taxon>metagenomes</taxon>
        <taxon>ecological metagenomes</taxon>
    </lineage>
</organism>
<dbReference type="Pfam" id="PF13519">
    <property type="entry name" value="VWA_2"/>
    <property type="match status" value="1"/>
</dbReference>
<proteinExistence type="predicted"/>
<dbReference type="Gene3D" id="3.40.50.410">
    <property type="entry name" value="von Willebrand factor, type A domain"/>
    <property type="match status" value="1"/>
</dbReference>
<dbReference type="InterPro" id="IPR036465">
    <property type="entry name" value="vWFA_dom_sf"/>
</dbReference>
<feature type="transmembrane region" description="Helical" evidence="1">
    <location>
        <begin position="66"/>
        <end position="83"/>
    </location>
</feature>